<evidence type="ECO:0000256" key="6">
    <source>
        <dbReference type="ARBA" id="ARBA00022989"/>
    </source>
</evidence>
<evidence type="ECO:0000256" key="4">
    <source>
        <dbReference type="ARBA" id="ARBA00022692"/>
    </source>
</evidence>
<dbReference type="OrthoDB" id="2148512at2"/>
<dbReference type="RefSeq" id="WP_092091923.1">
    <property type="nucleotide sequence ID" value="NZ_FOQE01000010.1"/>
</dbReference>
<reference evidence="9 10" key="1">
    <citation type="submission" date="2016-10" db="EMBL/GenBank/DDBJ databases">
        <authorList>
            <person name="de Groot N.N."/>
        </authorList>
    </citation>
    <scope>NUCLEOTIDE SEQUENCE [LARGE SCALE GENOMIC DNA]</scope>
    <source>
        <strain evidence="9 10">DSM 27630</strain>
    </source>
</reference>
<evidence type="ECO:0000256" key="3">
    <source>
        <dbReference type="ARBA" id="ARBA00022475"/>
    </source>
</evidence>
<keyword evidence="5" id="KW-0133">Cell shape</keyword>
<accession>A0A1I3BVF0</accession>
<dbReference type="Proteomes" id="UP000198668">
    <property type="component" value="Unassembled WGS sequence"/>
</dbReference>
<dbReference type="GO" id="GO:0005886">
    <property type="term" value="C:plasma membrane"/>
    <property type="evidence" value="ECO:0007669"/>
    <property type="project" value="UniProtKB-SubCell"/>
</dbReference>
<dbReference type="InterPro" id="IPR007227">
    <property type="entry name" value="Cell_shape_determining_MreD"/>
</dbReference>
<keyword evidence="6 8" id="KW-1133">Transmembrane helix</keyword>
<evidence type="ECO:0000256" key="1">
    <source>
        <dbReference type="ARBA" id="ARBA00004651"/>
    </source>
</evidence>
<name>A0A1I3BVF0_9LACT</name>
<gene>
    <name evidence="9" type="ORF">SAMN04489868_11010</name>
</gene>
<keyword evidence="3" id="KW-1003">Cell membrane</keyword>
<feature type="transmembrane region" description="Helical" evidence="8">
    <location>
        <begin position="105"/>
        <end position="124"/>
    </location>
</feature>
<dbReference type="EMBL" id="FOQE01000010">
    <property type="protein sequence ID" value="SFH66222.1"/>
    <property type="molecule type" value="Genomic_DNA"/>
</dbReference>
<dbReference type="NCBIfam" id="TIGR03426">
    <property type="entry name" value="shape_MreD"/>
    <property type="match status" value="1"/>
</dbReference>
<dbReference type="Pfam" id="PF04093">
    <property type="entry name" value="MreD"/>
    <property type="match status" value="1"/>
</dbReference>
<protein>
    <submittedName>
        <fullName evidence="9">Rod shape-determining protein MreD</fullName>
    </submittedName>
</protein>
<comment type="similarity">
    <text evidence="2">Belongs to the MreD family.</text>
</comment>
<evidence type="ECO:0000256" key="8">
    <source>
        <dbReference type="SAM" id="Phobius"/>
    </source>
</evidence>
<dbReference type="AlphaFoldDB" id="A0A1I3BVF0"/>
<evidence type="ECO:0000256" key="5">
    <source>
        <dbReference type="ARBA" id="ARBA00022960"/>
    </source>
</evidence>
<evidence type="ECO:0000256" key="7">
    <source>
        <dbReference type="ARBA" id="ARBA00023136"/>
    </source>
</evidence>
<proteinExistence type="inferred from homology"/>
<keyword evidence="7 8" id="KW-0472">Membrane</keyword>
<dbReference type="GO" id="GO:0008360">
    <property type="term" value="P:regulation of cell shape"/>
    <property type="evidence" value="ECO:0007669"/>
    <property type="project" value="UniProtKB-KW"/>
</dbReference>
<comment type="subcellular location">
    <subcellularLocation>
        <location evidence="1">Cell membrane</location>
        <topology evidence="1">Multi-pass membrane protein</topology>
    </subcellularLocation>
</comment>
<feature type="transmembrane region" description="Helical" evidence="8">
    <location>
        <begin position="39"/>
        <end position="56"/>
    </location>
</feature>
<sequence length="173" mass="19927">MTRKGRISVFIPLILFLALLLDGTLAFIFSAHFYTATDIYVPRLILLCLLVFAFYAPRKNMILFSILFGLLYDSYYVGILGIYVALFPLVVYFVDKLKKILNPNFIVLSMLTIIMVSMLEFSVYGFYHMLELTTMDMSLFLAKRLGPTLLLNLLLFFIIYYPLKKSALAIVKD</sequence>
<keyword evidence="4 8" id="KW-0812">Transmembrane</keyword>
<feature type="transmembrane region" description="Helical" evidence="8">
    <location>
        <begin position="63"/>
        <end position="93"/>
    </location>
</feature>
<evidence type="ECO:0000313" key="9">
    <source>
        <dbReference type="EMBL" id="SFH66222.1"/>
    </source>
</evidence>
<evidence type="ECO:0000313" key="10">
    <source>
        <dbReference type="Proteomes" id="UP000198668"/>
    </source>
</evidence>
<evidence type="ECO:0000256" key="2">
    <source>
        <dbReference type="ARBA" id="ARBA00007776"/>
    </source>
</evidence>
<organism evidence="9 10">
    <name type="scientific">Pisciglobus halotolerans</name>
    <dbReference type="NCBI Taxonomy" id="745365"/>
    <lineage>
        <taxon>Bacteria</taxon>
        <taxon>Bacillati</taxon>
        <taxon>Bacillota</taxon>
        <taxon>Bacilli</taxon>
        <taxon>Lactobacillales</taxon>
        <taxon>Carnobacteriaceae</taxon>
    </lineage>
</organism>
<keyword evidence="10" id="KW-1185">Reference proteome</keyword>
<feature type="transmembrane region" description="Helical" evidence="8">
    <location>
        <begin position="7"/>
        <end position="33"/>
    </location>
</feature>
<feature type="transmembrane region" description="Helical" evidence="8">
    <location>
        <begin position="145"/>
        <end position="163"/>
    </location>
</feature>